<comment type="caution">
    <text evidence="1">The sequence shown here is derived from an EMBL/GenBank/DDBJ whole genome shotgun (WGS) entry which is preliminary data.</text>
</comment>
<dbReference type="EMBL" id="LXQA011298607">
    <property type="protein sequence ID" value="MCI92356.1"/>
    <property type="molecule type" value="Genomic_DNA"/>
</dbReference>
<sequence length="36" mass="3945">MRAVLVQNKCVEALKGEARMPANLSAEDKTELNDKA</sequence>
<protein>
    <submittedName>
        <fullName evidence="1">Uncharacterized protein</fullName>
    </submittedName>
</protein>
<accession>A0A392VVV5</accession>
<feature type="non-terminal residue" evidence="1">
    <location>
        <position position="36"/>
    </location>
</feature>
<organism evidence="1 2">
    <name type="scientific">Trifolium medium</name>
    <dbReference type="NCBI Taxonomy" id="97028"/>
    <lineage>
        <taxon>Eukaryota</taxon>
        <taxon>Viridiplantae</taxon>
        <taxon>Streptophyta</taxon>
        <taxon>Embryophyta</taxon>
        <taxon>Tracheophyta</taxon>
        <taxon>Spermatophyta</taxon>
        <taxon>Magnoliopsida</taxon>
        <taxon>eudicotyledons</taxon>
        <taxon>Gunneridae</taxon>
        <taxon>Pentapetalae</taxon>
        <taxon>rosids</taxon>
        <taxon>fabids</taxon>
        <taxon>Fabales</taxon>
        <taxon>Fabaceae</taxon>
        <taxon>Papilionoideae</taxon>
        <taxon>50 kb inversion clade</taxon>
        <taxon>NPAAA clade</taxon>
        <taxon>Hologalegina</taxon>
        <taxon>IRL clade</taxon>
        <taxon>Trifolieae</taxon>
        <taxon>Trifolium</taxon>
    </lineage>
</organism>
<dbReference type="AlphaFoldDB" id="A0A392VVV5"/>
<proteinExistence type="predicted"/>
<evidence type="ECO:0000313" key="2">
    <source>
        <dbReference type="Proteomes" id="UP000265520"/>
    </source>
</evidence>
<evidence type="ECO:0000313" key="1">
    <source>
        <dbReference type="EMBL" id="MCI92356.1"/>
    </source>
</evidence>
<reference evidence="1 2" key="1">
    <citation type="journal article" date="2018" name="Front. Plant Sci.">
        <title>Red Clover (Trifolium pratense) and Zigzag Clover (T. medium) - A Picture of Genomic Similarities and Differences.</title>
        <authorList>
            <person name="Dluhosova J."/>
            <person name="Istvanek J."/>
            <person name="Nedelnik J."/>
            <person name="Repkova J."/>
        </authorList>
    </citation>
    <scope>NUCLEOTIDE SEQUENCE [LARGE SCALE GENOMIC DNA]</scope>
    <source>
        <strain evidence="2">cv. 10/8</strain>
        <tissue evidence="1">Leaf</tissue>
    </source>
</reference>
<dbReference type="Proteomes" id="UP000265520">
    <property type="component" value="Unassembled WGS sequence"/>
</dbReference>
<name>A0A392VVV5_9FABA</name>
<keyword evidence="2" id="KW-1185">Reference proteome</keyword>